<evidence type="ECO:0000259" key="9">
    <source>
        <dbReference type="Pfam" id="PF13967"/>
    </source>
</evidence>
<accession>A0ABY7F7X6</accession>
<feature type="transmembrane region" description="Helical" evidence="7">
    <location>
        <begin position="676"/>
        <end position="698"/>
    </location>
</feature>
<dbReference type="PANTHER" id="PTHR13018:SF5">
    <property type="entry name" value="RE44586P"/>
    <property type="match status" value="1"/>
</dbReference>
<evidence type="ECO:0000259" key="10">
    <source>
        <dbReference type="Pfam" id="PF14703"/>
    </source>
</evidence>
<dbReference type="InterPro" id="IPR045122">
    <property type="entry name" value="Csc1-like"/>
</dbReference>
<dbReference type="Pfam" id="PF14703">
    <property type="entry name" value="PHM7_cyt"/>
    <property type="match status" value="1"/>
</dbReference>
<keyword evidence="12" id="KW-1185">Reference proteome</keyword>
<keyword evidence="5 7" id="KW-1133">Transmembrane helix</keyword>
<proteinExistence type="inferred from homology"/>
<feature type="transmembrane region" description="Helical" evidence="7">
    <location>
        <begin position="478"/>
        <end position="501"/>
    </location>
</feature>
<evidence type="ECO:0000256" key="4">
    <source>
        <dbReference type="ARBA" id="ARBA00022692"/>
    </source>
</evidence>
<dbReference type="Pfam" id="PF02714">
    <property type="entry name" value="RSN1_7TM"/>
    <property type="match status" value="1"/>
</dbReference>
<feature type="transmembrane region" description="Helical" evidence="7">
    <location>
        <begin position="625"/>
        <end position="655"/>
    </location>
</feature>
<feature type="domain" description="CSC1/OSCA1-like N-terminal transmembrane" evidence="9">
    <location>
        <begin position="140"/>
        <end position="226"/>
    </location>
</feature>
<evidence type="ECO:0000256" key="3">
    <source>
        <dbReference type="ARBA" id="ARBA00022448"/>
    </source>
</evidence>
<sequence>MDVFADGAGGFDQLHQDGNQTYLHPCHYHSQNKTHFLYTKNEYGGIPETLIINAVAWAVLLVVFAILRRVAWDYGRIALVTRQEEKNDGNRDLSSMESLDAQVHAQDKPKYGAWFTERIGVVLMDGCIHQSQIEDIVFVFRDCDIVKKCGQDAYQYIQFQRYVLLYVLIICVLSTAIIIPVNFTGNNIGNATDFGHTTIANLDAKSNLLWIHGLLCIVYLALAVIFMRHFSVNLKFEADEQVSKTLMVANIPKDKCFKNIIVQHFQVAAQEARMNSEIELQKTGHRPTMSPKTCGQCLCCGEACGCVEGTGHLIMSHYGVTMSGQFLRGGEAYGCFKVDAISFYEDKETRLAEECEREKANAYQRPLGVAFITFDNTGMAERILNDFQPSCKASQNPQPSSIHVDLDVVEWDVSYAPSPENIYWAKLSHSGWRWWLRAGLINGLLIILLFFLTTPTIILSNLDKVNYQDYINKTGNVLLMQFLPTLLLWTFTALLPNLVSVSDQYVGHWTRSSEHHSVMQKTFIFLILMVLILPSLGLTSASALFDLFIQDQGKSVNWGCIFLSGNGAFFVNYIITSAFIGTALELLRFSELFVYGIRILKTRSSAERTSVRKNVLREFQYGNNYAWFLCVFAIIMSYSVSCPLIAPFGLVYMVLKHIIDRYNIYFAYKPSKISPNIHSTAVTYVIIAVIFLQFNFVFFSVIRGSADQPISIFSSVILLVILVVFFGRVCFGCFQSVGPFNKNRYKQFVASVLSGTTGVVSTTPSAADTLAHSYGAMETTNTNNTQHPETSSAEQ</sequence>
<feature type="transmembrane region" description="Helical" evidence="7">
    <location>
        <begin position="50"/>
        <end position="67"/>
    </location>
</feature>
<evidence type="ECO:0000313" key="11">
    <source>
        <dbReference type="EMBL" id="WAR18225.1"/>
    </source>
</evidence>
<keyword evidence="4 7" id="KW-0812">Transmembrane</keyword>
<feature type="transmembrane region" description="Helical" evidence="7">
    <location>
        <begin position="434"/>
        <end position="458"/>
    </location>
</feature>
<dbReference type="EMBL" id="CP111022">
    <property type="protein sequence ID" value="WAR18225.1"/>
    <property type="molecule type" value="Genomic_DNA"/>
</dbReference>
<keyword evidence="3" id="KW-0813">Transport</keyword>
<feature type="transmembrane region" description="Helical" evidence="7">
    <location>
        <begin position="710"/>
        <end position="734"/>
    </location>
</feature>
<feature type="transmembrane region" description="Helical" evidence="7">
    <location>
        <begin position="163"/>
        <end position="183"/>
    </location>
</feature>
<protein>
    <submittedName>
        <fullName evidence="11">CSCL1-like protein</fullName>
    </submittedName>
</protein>
<evidence type="ECO:0000313" key="12">
    <source>
        <dbReference type="Proteomes" id="UP001164746"/>
    </source>
</evidence>
<dbReference type="InterPro" id="IPR003864">
    <property type="entry name" value="CSC1/OSCA1-like_7TM"/>
</dbReference>
<reference evidence="11" key="1">
    <citation type="submission" date="2022-11" db="EMBL/GenBank/DDBJ databases">
        <title>Centuries of genome instability and evolution in soft-shell clam transmissible cancer (bioRxiv).</title>
        <authorList>
            <person name="Hart S.F.M."/>
            <person name="Yonemitsu M.A."/>
            <person name="Giersch R.M."/>
            <person name="Beal B.F."/>
            <person name="Arriagada G."/>
            <person name="Davis B.W."/>
            <person name="Ostrander E.A."/>
            <person name="Goff S.P."/>
            <person name="Metzger M.J."/>
        </authorList>
    </citation>
    <scope>NUCLEOTIDE SEQUENCE</scope>
    <source>
        <strain evidence="11">MELC-2E11</strain>
        <tissue evidence="11">Siphon/mantle</tissue>
    </source>
</reference>
<name>A0ABY7F7X6_MYAAR</name>
<evidence type="ECO:0000256" key="6">
    <source>
        <dbReference type="ARBA" id="ARBA00023136"/>
    </source>
</evidence>
<dbReference type="PANTHER" id="PTHR13018">
    <property type="entry name" value="PROBABLE MEMBRANE PROTEIN DUF221-RELATED"/>
    <property type="match status" value="1"/>
</dbReference>
<gene>
    <name evidence="11" type="ORF">MAR_000063</name>
</gene>
<dbReference type="Proteomes" id="UP001164746">
    <property type="component" value="Chromosome 11"/>
</dbReference>
<evidence type="ECO:0000256" key="5">
    <source>
        <dbReference type="ARBA" id="ARBA00022989"/>
    </source>
</evidence>
<comment type="subcellular location">
    <subcellularLocation>
        <location evidence="1">Membrane</location>
        <topology evidence="1">Multi-pass membrane protein</topology>
    </subcellularLocation>
</comment>
<comment type="similarity">
    <text evidence="2">Belongs to the CSC1 (TC 1.A.17) family.</text>
</comment>
<evidence type="ECO:0000256" key="2">
    <source>
        <dbReference type="ARBA" id="ARBA00007779"/>
    </source>
</evidence>
<evidence type="ECO:0000256" key="1">
    <source>
        <dbReference type="ARBA" id="ARBA00004141"/>
    </source>
</evidence>
<feature type="domain" description="CSC1/OSCA1-like cytosolic" evidence="10">
    <location>
        <begin position="337"/>
        <end position="425"/>
    </location>
</feature>
<keyword evidence="6 7" id="KW-0472">Membrane</keyword>
<dbReference type="Pfam" id="PF13967">
    <property type="entry name" value="RSN1_TM"/>
    <property type="match status" value="1"/>
</dbReference>
<evidence type="ECO:0000259" key="8">
    <source>
        <dbReference type="Pfam" id="PF02714"/>
    </source>
</evidence>
<evidence type="ECO:0000256" key="7">
    <source>
        <dbReference type="SAM" id="Phobius"/>
    </source>
</evidence>
<dbReference type="InterPro" id="IPR027815">
    <property type="entry name" value="CSC1/OSCA1-like_cyt"/>
</dbReference>
<feature type="transmembrane region" description="Helical" evidence="7">
    <location>
        <begin position="208"/>
        <end position="227"/>
    </location>
</feature>
<feature type="domain" description="CSC1/OSCA1-like 7TM region" evidence="8">
    <location>
        <begin position="440"/>
        <end position="694"/>
    </location>
</feature>
<feature type="transmembrane region" description="Helical" evidence="7">
    <location>
        <begin position="522"/>
        <end position="545"/>
    </location>
</feature>
<dbReference type="InterPro" id="IPR032880">
    <property type="entry name" value="CSC1/OSCA1-like_N"/>
</dbReference>
<organism evidence="11 12">
    <name type="scientific">Mya arenaria</name>
    <name type="common">Soft-shell clam</name>
    <dbReference type="NCBI Taxonomy" id="6604"/>
    <lineage>
        <taxon>Eukaryota</taxon>
        <taxon>Metazoa</taxon>
        <taxon>Spiralia</taxon>
        <taxon>Lophotrochozoa</taxon>
        <taxon>Mollusca</taxon>
        <taxon>Bivalvia</taxon>
        <taxon>Autobranchia</taxon>
        <taxon>Heteroconchia</taxon>
        <taxon>Euheterodonta</taxon>
        <taxon>Imparidentia</taxon>
        <taxon>Neoheterodontei</taxon>
        <taxon>Myida</taxon>
        <taxon>Myoidea</taxon>
        <taxon>Myidae</taxon>
        <taxon>Mya</taxon>
    </lineage>
</organism>